<name>A0A150GC09_GONPE</name>
<keyword evidence="3" id="KW-1185">Reference proteome</keyword>
<organism evidence="2 3">
    <name type="scientific">Gonium pectorale</name>
    <name type="common">Green alga</name>
    <dbReference type="NCBI Taxonomy" id="33097"/>
    <lineage>
        <taxon>Eukaryota</taxon>
        <taxon>Viridiplantae</taxon>
        <taxon>Chlorophyta</taxon>
        <taxon>core chlorophytes</taxon>
        <taxon>Chlorophyceae</taxon>
        <taxon>CS clade</taxon>
        <taxon>Chlamydomonadales</taxon>
        <taxon>Volvocaceae</taxon>
        <taxon>Gonium</taxon>
    </lineage>
</organism>
<accession>A0A150GC09</accession>
<evidence type="ECO:0000313" key="2">
    <source>
        <dbReference type="EMBL" id="KXZ47372.1"/>
    </source>
</evidence>
<dbReference type="EMBL" id="LSYV01000037">
    <property type="protein sequence ID" value="KXZ47372.1"/>
    <property type="molecule type" value="Genomic_DNA"/>
</dbReference>
<reference evidence="3" key="1">
    <citation type="journal article" date="2016" name="Nat. Commun.">
        <title>The Gonium pectorale genome demonstrates co-option of cell cycle regulation during the evolution of multicellularity.</title>
        <authorList>
            <person name="Hanschen E.R."/>
            <person name="Marriage T.N."/>
            <person name="Ferris P.J."/>
            <person name="Hamaji T."/>
            <person name="Toyoda A."/>
            <person name="Fujiyama A."/>
            <person name="Neme R."/>
            <person name="Noguchi H."/>
            <person name="Minakuchi Y."/>
            <person name="Suzuki M."/>
            <person name="Kawai-Toyooka H."/>
            <person name="Smith D.R."/>
            <person name="Sparks H."/>
            <person name="Anderson J."/>
            <person name="Bakaric R."/>
            <person name="Luria V."/>
            <person name="Karger A."/>
            <person name="Kirschner M.W."/>
            <person name="Durand P.M."/>
            <person name="Michod R.E."/>
            <person name="Nozaki H."/>
            <person name="Olson B.J."/>
        </authorList>
    </citation>
    <scope>NUCLEOTIDE SEQUENCE [LARGE SCALE GENOMIC DNA]</scope>
    <source>
        <strain evidence="3">NIES-2863</strain>
    </source>
</reference>
<dbReference type="STRING" id="33097.A0A150GC09"/>
<proteinExistence type="predicted"/>
<gene>
    <name evidence="2" type="ORF">GPECTOR_36g93</name>
</gene>
<dbReference type="OrthoDB" id="563652at2759"/>
<dbReference type="Proteomes" id="UP000075714">
    <property type="component" value="Unassembled WGS sequence"/>
</dbReference>
<evidence type="ECO:0000313" key="3">
    <source>
        <dbReference type="Proteomes" id="UP000075714"/>
    </source>
</evidence>
<feature type="compositionally biased region" description="Low complexity" evidence="1">
    <location>
        <begin position="89"/>
        <end position="101"/>
    </location>
</feature>
<sequence length="981" mass="103880">MRRSSALLAPGVSDSVRAAWASLRVKLSSELGLHYVDGSEPDAVSNAVSLALAVLRTHSFRCQSILLSEAAAELEPPPGSGPGTGSGPNLGPSSSSSQSPYRPRPPRRSRRTLQAAADALAETEQLLSLYREVLDAEDSENQDQRAANDTLLRELGLELEASGVLDAWSRLLLLLTACEGWQDEAAKQLHAMANCMSALAWSEETNWQQSQPRLLLSSPCLAYLLTSHVVGLCAALDEGHTYGMPREEEREEEREEREGREASAAAPALATVAAPLFGATGLRLRRRGSPEGAGTVLAQWALSLWAETLETESLELRRTATRLLRLSEVEGRQELRERLEALHRSAHDGWHTRPFRLPKAYRLGVAVLEPLQAEGLSAAAQAELAALRRRVELAAMPPLNSAAAFELAMRLAARAAEALSADGDAASAAAPPEAVAGPGPSSRPPRAQARRAPSNTVLRVALREAEDLGAQALLCSRGAIGEWWYRSDSTCPPAVAARLGRWWAALAAFVDGVVRRHSAAYVPRSTWRGLEARLAVVVTDTDEGKALPAHPTPCVAAALEAGYLPRLTNVLRGLLHEPESLDDLLDPGIRAMWAWRQLLAFGPARDTAEVVEAAALLLERAMRALPPPGGASEGGATEDIAARNLCETLDFAMSIGRDSLRECECGYGEGAAALASAVPGEEQAMGAEAGPKASTVPSYTAGSPRRWLLLSYAIGRLLPCLLQARAEVCLCQNAQIWSNEAPGKVTAHLAAWMALIAAATKRATLLRVQAEAQAGGLLGGQAEGKAGGPPPGAAQALADVERLRYEEGDWRGLLCDHLPDVMGAGLELFVRGAVEDVDVFVDALIGIAWLAPRELAEALSQRPAAAAGLALAHGAAAAGAPAPVAGEGPIAVFREALRAAFGADVPQHAAGVLLRIESMLEALSAGRIEEVERLACEVDAQYDRERGMGREDQLTRLARAAAQLVPPSGLVRELGLALGVA</sequence>
<protein>
    <submittedName>
        <fullName evidence="2">Uncharacterized protein</fullName>
    </submittedName>
</protein>
<dbReference type="AlphaFoldDB" id="A0A150GC09"/>
<comment type="caution">
    <text evidence="2">The sequence shown here is derived from an EMBL/GenBank/DDBJ whole genome shotgun (WGS) entry which is preliminary data.</text>
</comment>
<feature type="region of interest" description="Disordered" evidence="1">
    <location>
        <begin position="427"/>
        <end position="454"/>
    </location>
</feature>
<evidence type="ECO:0000256" key="1">
    <source>
        <dbReference type="SAM" id="MobiDB-lite"/>
    </source>
</evidence>
<feature type="region of interest" description="Disordered" evidence="1">
    <location>
        <begin position="243"/>
        <end position="265"/>
    </location>
</feature>
<feature type="region of interest" description="Disordered" evidence="1">
    <location>
        <begin position="73"/>
        <end position="115"/>
    </location>
</feature>